<dbReference type="EMBL" id="NAJL01000022">
    <property type="protein sequence ID" value="TKA27565.1"/>
    <property type="molecule type" value="Genomic_DNA"/>
</dbReference>
<sequence length="429" mass="47022">MFWVSFSWSVSAEYRQYVLRHRDRHAEGILGPRSVAISTPPTPIAPLDSAAAHTDKPISSHNHQTKPESGLVRVLDTDTSYDALSPQAQKIQRKAREDFEARHARKAVVKRQRRAREDFSARRERTADDESLRHLEAATTRSKTAARTHRARERAADAQSLRWLEAASTGLPFTNKHDRREPRLLTNPPGGSQPGQHLLVTSSACSLITTPSSTALRRHHGPARLKTSAPPIKAPTSSPHTPQSRVGYYLQCKNHPPTPNPRSTDTTLESQVPAHIEGPAPSPKPTPSHGAEPNPGITNRTNKYDYRTDPFGWELIESSAEKSTRLEYSQKWYSRQDVQAVYHLFDALAGEEEEEEEDTEECENAASSVSASGGSRALREGAGFGNDIAVTAVSTGSRGESGVGLLAASPCLRLSLLSTRTGEDGLGEK</sequence>
<feature type="region of interest" description="Disordered" evidence="1">
    <location>
        <begin position="112"/>
        <end position="197"/>
    </location>
</feature>
<feature type="compositionally biased region" description="Acidic residues" evidence="1">
    <location>
        <begin position="351"/>
        <end position="363"/>
    </location>
</feature>
<feature type="compositionally biased region" description="Basic and acidic residues" evidence="1">
    <location>
        <begin position="115"/>
        <end position="136"/>
    </location>
</feature>
<keyword evidence="3" id="KW-1185">Reference proteome</keyword>
<feature type="compositionally biased region" description="Polar residues" evidence="1">
    <location>
        <begin position="235"/>
        <end position="244"/>
    </location>
</feature>
<evidence type="ECO:0000313" key="2">
    <source>
        <dbReference type="EMBL" id="TKA27565.1"/>
    </source>
</evidence>
<feature type="region of interest" description="Disordered" evidence="1">
    <location>
        <begin position="212"/>
        <end position="303"/>
    </location>
</feature>
<feature type="compositionally biased region" description="Low complexity" evidence="1">
    <location>
        <begin position="365"/>
        <end position="376"/>
    </location>
</feature>
<dbReference type="AlphaFoldDB" id="A0A4U0U0H6"/>
<accession>A0A4U0U0H6</accession>
<reference evidence="2 3" key="1">
    <citation type="submission" date="2017-03" db="EMBL/GenBank/DDBJ databases">
        <title>Genomes of endolithic fungi from Antarctica.</title>
        <authorList>
            <person name="Coleine C."/>
            <person name="Masonjones S."/>
            <person name="Stajich J.E."/>
        </authorList>
    </citation>
    <scope>NUCLEOTIDE SEQUENCE [LARGE SCALE GENOMIC DNA]</scope>
    <source>
        <strain evidence="2 3">CCFEE 6315</strain>
    </source>
</reference>
<proteinExistence type="predicted"/>
<name>A0A4U0U0H6_9PEZI</name>
<evidence type="ECO:0000313" key="3">
    <source>
        <dbReference type="Proteomes" id="UP000308549"/>
    </source>
</evidence>
<evidence type="ECO:0000256" key="1">
    <source>
        <dbReference type="SAM" id="MobiDB-lite"/>
    </source>
</evidence>
<comment type="caution">
    <text evidence="2">The sequence shown here is derived from an EMBL/GenBank/DDBJ whole genome shotgun (WGS) entry which is preliminary data.</text>
</comment>
<dbReference type="Proteomes" id="UP000308549">
    <property type="component" value="Unassembled WGS sequence"/>
</dbReference>
<feature type="region of interest" description="Disordered" evidence="1">
    <location>
        <begin position="351"/>
        <end position="376"/>
    </location>
</feature>
<organism evidence="2 3">
    <name type="scientific">Salinomyces thailandicus</name>
    <dbReference type="NCBI Taxonomy" id="706561"/>
    <lineage>
        <taxon>Eukaryota</taxon>
        <taxon>Fungi</taxon>
        <taxon>Dikarya</taxon>
        <taxon>Ascomycota</taxon>
        <taxon>Pezizomycotina</taxon>
        <taxon>Dothideomycetes</taxon>
        <taxon>Dothideomycetidae</taxon>
        <taxon>Mycosphaerellales</taxon>
        <taxon>Teratosphaeriaceae</taxon>
        <taxon>Salinomyces</taxon>
    </lineage>
</organism>
<feature type="compositionally biased region" description="Polar residues" evidence="1">
    <location>
        <begin position="261"/>
        <end position="270"/>
    </location>
</feature>
<gene>
    <name evidence="2" type="ORF">B0A50_04396</name>
</gene>
<protein>
    <submittedName>
        <fullName evidence="2">Uncharacterized protein</fullName>
    </submittedName>
</protein>